<gene>
    <name evidence="10" type="primary">HGT3</name>
    <name evidence="10" type="ORF">OHC33_005387</name>
</gene>
<keyword evidence="5 8" id="KW-1133">Transmembrane helix</keyword>
<keyword evidence="4 8" id="KW-0812">Transmembrane</keyword>
<feature type="region of interest" description="Disordered" evidence="7">
    <location>
        <begin position="529"/>
        <end position="555"/>
    </location>
</feature>
<evidence type="ECO:0000256" key="8">
    <source>
        <dbReference type="SAM" id="Phobius"/>
    </source>
</evidence>
<dbReference type="InterPro" id="IPR036259">
    <property type="entry name" value="MFS_trans_sf"/>
</dbReference>
<feature type="compositionally biased region" description="Polar residues" evidence="7">
    <location>
        <begin position="32"/>
        <end position="47"/>
    </location>
</feature>
<dbReference type="InterPro" id="IPR005829">
    <property type="entry name" value="Sugar_transporter_CS"/>
</dbReference>
<dbReference type="NCBIfam" id="TIGR00879">
    <property type="entry name" value="SP"/>
    <property type="match status" value="1"/>
</dbReference>
<keyword evidence="3" id="KW-0813">Transport</keyword>
<feature type="transmembrane region" description="Helical" evidence="8">
    <location>
        <begin position="758"/>
        <end position="780"/>
    </location>
</feature>
<feature type="compositionally biased region" description="Polar residues" evidence="7">
    <location>
        <begin position="309"/>
        <end position="332"/>
    </location>
</feature>
<dbReference type="InterPro" id="IPR050360">
    <property type="entry name" value="MFS_Sugar_Transporters"/>
</dbReference>
<feature type="domain" description="Major facilitator superfamily (MFS) profile" evidence="9">
    <location>
        <begin position="665"/>
        <end position="1095"/>
    </location>
</feature>
<evidence type="ECO:0000313" key="10">
    <source>
        <dbReference type="EMBL" id="KAK5953443.1"/>
    </source>
</evidence>
<dbReference type="SUPFAM" id="SSF103473">
    <property type="entry name" value="MFS general substrate transporter"/>
    <property type="match status" value="1"/>
</dbReference>
<evidence type="ECO:0000256" key="3">
    <source>
        <dbReference type="ARBA" id="ARBA00022448"/>
    </source>
</evidence>
<feature type="region of interest" description="Disordered" evidence="7">
    <location>
        <begin position="579"/>
        <end position="614"/>
    </location>
</feature>
<reference evidence="10 11" key="1">
    <citation type="submission" date="2022-12" db="EMBL/GenBank/DDBJ databases">
        <title>Genomic features and morphological characterization of a novel Knufia sp. strain isolated from spacecraft assembly facility.</title>
        <authorList>
            <person name="Teixeira M."/>
            <person name="Chander A.M."/>
            <person name="Stajich J.E."/>
            <person name="Venkateswaran K."/>
        </authorList>
    </citation>
    <scope>NUCLEOTIDE SEQUENCE [LARGE SCALE GENOMIC DNA]</scope>
    <source>
        <strain evidence="10 11">FJI-L2-BK-P2</strain>
    </source>
</reference>
<evidence type="ECO:0000256" key="7">
    <source>
        <dbReference type="SAM" id="MobiDB-lite"/>
    </source>
</evidence>
<feature type="transmembrane region" description="Helical" evidence="8">
    <location>
        <begin position="976"/>
        <end position="998"/>
    </location>
</feature>
<feature type="transmembrane region" description="Helical" evidence="8">
    <location>
        <begin position="792"/>
        <end position="810"/>
    </location>
</feature>
<dbReference type="InterPro" id="IPR003663">
    <property type="entry name" value="Sugar/inositol_transpt"/>
</dbReference>
<feature type="region of interest" description="Disordered" evidence="7">
    <location>
        <begin position="1"/>
        <end position="47"/>
    </location>
</feature>
<evidence type="ECO:0000313" key="11">
    <source>
        <dbReference type="Proteomes" id="UP001316803"/>
    </source>
</evidence>
<comment type="subcellular location">
    <subcellularLocation>
        <location evidence="1">Membrane</location>
        <topology evidence="1">Multi-pass membrane protein</topology>
    </subcellularLocation>
</comment>
<name>A0AAN8EW13_9EURO</name>
<feature type="region of interest" description="Disordered" evidence="7">
    <location>
        <begin position="112"/>
        <end position="133"/>
    </location>
</feature>
<dbReference type="Proteomes" id="UP001316803">
    <property type="component" value="Unassembled WGS sequence"/>
</dbReference>
<dbReference type="GO" id="GO:0005351">
    <property type="term" value="F:carbohydrate:proton symporter activity"/>
    <property type="evidence" value="ECO:0007669"/>
    <property type="project" value="TreeGrafter"/>
</dbReference>
<evidence type="ECO:0000256" key="4">
    <source>
        <dbReference type="ARBA" id="ARBA00022692"/>
    </source>
</evidence>
<sequence>MPSRPPTNNNKKRTHTQTQSSQSFMPQAYPPMSSNTHDNGSFNEANSTFEPMVEDNQHQGPLVFEQAGSSTNINDQNVFALPLFPQPLPQTSASNTLSMSNESLGLQTISTHPNLTQAPTSNQENNSDQQDTTQLPPAETMLLEGFKAQISSTRNGFQEQIDIAKSGFQEQVTTSQIGFNGVYEAVQDLITKTGEVSDSVQKVADGVSSNNGHMHDVLRSTREVASSTEKVAGLTDKTYDRMGTLVTATMGLREDFQDVRTEFQGLRVDVQGLQTGMKEMCNAVNKSAETMTNVASLLASLVDRLGQTIPANDQPQDSANDTSPAITSTSSPLPGDGPRGVKRARLSNEPEPTMFEIQVRILQSTSVLWETTAETPILIETANCEQLKQFCAKIELAYSARVGPTIMQQNIRKYKFEITGFAIMVGTAGEPEELQKVSAQAYTRWYTNTYVNKEGSQLTRIRTTFVAEGRADLEGDFGSADDEGHLFFYLEGRLETALPVTIAPKSSSAHLLHRRQHSEPTDEAAVALTSAIDEKDGTRRERSHSSATESDDFSLWSDTGDIAEQLADEEDPLRIELDPLNSEGRNLDNRGHGGGRGKRVTFRNQDHSERKNTNAGVDKEAITIPNPPPRQISKAEKLLALIMAPSDPQAARTRGLVGKPLLYFTSVFVSLGVFLFGYDQGVMSGIITGPFFKDYFNQPTRAEIGTMVAILEVGAFISSLSVGRIGDMIGRRRTILYGSMIFFVGGLLQTFANGMPMMMLGRIIAGFGVGALSTIVPVYQSEISPPHNRGKLACIEFTGNITGYAASVWVDYFCSYIENDYAWRLPLLMQCVMGALLGFGSLIICESPRWLLDNDHDEEGIVVIANLYGKGDIHNDKARQEYREIKMNVLMQRMEGERSYGDMFKRYYKRVFIAMSAQAFAQLNGINVISYYAPLVFESAGWVGRDAILMTGINAFTYLASTIPPWYLVDRWGRRPILLSGAVAMIISLSLISYFLFIDIRWTPTLVVLFVMIYNAAFGASWGPIPWLYPPEILPLSIRAKGASLSTASNWAFNWLVGEMTPVLQEVIKWRLYLLHAFFCAVSFVLVYFLYPETANVRLEDMNALFGDATTAMPTPATQAERGSLMGVGSPASMDIRRGSPQLGNFGASDAIPGLDIDPPDMEIGPDGKPIQNRGRSQSGGEGFGGWIGRMVSRTRNGERSESNRGQYGRIHQDDD</sequence>
<evidence type="ECO:0000256" key="6">
    <source>
        <dbReference type="ARBA" id="ARBA00023136"/>
    </source>
</evidence>
<proteinExistence type="inferred from homology"/>
<protein>
    <submittedName>
        <fullName evidence="10">Ribulose bisphosphate carboxylase large chain</fullName>
    </submittedName>
</protein>
<feature type="region of interest" description="Disordered" evidence="7">
    <location>
        <begin position="1163"/>
        <end position="1216"/>
    </location>
</feature>
<feature type="transmembrane region" description="Helical" evidence="8">
    <location>
        <begin position="1004"/>
        <end position="1029"/>
    </location>
</feature>
<evidence type="ECO:0000259" key="9">
    <source>
        <dbReference type="PROSITE" id="PS50850"/>
    </source>
</evidence>
<dbReference type="Gene3D" id="1.20.1250.20">
    <property type="entry name" value="MFS general substrate transporter like domains"/>
    <property type="match status" value="1"/>
</dbReference>
<feature type="transmembrane region" description="Helical" evidence="8">
    <location>
        <begin position="947"/>
        <end position="969"/>
    </location>
</feature>
<feature type="compositionally biased region" description="Basic and acidic residues" evidence="7">
    <location>
        <begin position="604"/>
        <end position="614"/>
    </location>
</feature>
<feature type="compositionally biased region" description="Gly residues" evidence="7">
    <location>
        <begin position="1178"/>
        <end position="1188"/>
    </location>
</feature>
<evidence type="ECO:0000256" key="5">
    <source>
        <dbReference type="ARBA" id="ARBA00022989"/>
    </source>
</evidence>
<keyword evidence="11" id="KW-1185">Reference proteome</keyword>
<feature type="transmembrane region" description="Helical" evidence="8">
    <location>
        <begin position="734"/>
        <end position="752"/>
    </location>
</feature>
<dbReference type="Pfam" id="PF00083">
    <property type="entry name" value="Sugar_tr"/>
    <property type="match status" value="1"/>
</dbReference>
<dbReference type="EMBL" id="JAKLMC020000011">
    <property type="protein sequence ID" value="KAK5953443.1"/>
    <property type="molecule type" value="Genomic_DNA"/>
</dbReference>
<dbReference type="InterPro" id="IPR005828">
    <property type="entry name" value="MFS_sugar_transport-like"/>
</dbReference>
<keyword evidence="6 8" id="KW-0472">Membrane</keyword>
<feature type="transmembrane region" description="Helical" evidence="8">
    <location>
        <begin position="822"/>
        <end position="844"/>
    </location>
</feature>
<feature type="transmembrane region" description="Helical" evidence="8">
    <location>
        <begin position="1072"/>
        <end position="1091"/>
    </location>
</feature>
<feature type="transmembrane region" description="Helical" evidence="8">
    <location>
        <begin position="661"/>
        <end position="678"/>
    </location>
</feature>
<evidence type="ECO:0000256" key="2">
    <source>
        <dbReference type="ARBA" id="ARBA00010992"/>
    </source>
</evidence>
<feature type="compositionally biased region" description="Basic and acidic residues" evidence="7">
    <location>
        <begin position="532"/>
        <end position="544"/>
    </location>
</feature>
<dbReference type="PRINTS" id="PR00171">
    <property type="entry name" value="SUGRTRNSPORT"/>
</dbReference>
<dbReference type="FunFam" id="1.20.1250.20:FF:000119">
    <property type="entry name" value="MFS monosaccharide transporter, putative"/>
    <property type="match status" value="1"/>
</dbReference>
<feature type="region of interest" description="Disordered" evidence="7">
    <location>
        <begin position="308"/>
        <end position="349"/>
    </location>
</feature>
<evidence type="ECO:0000256" key="1">
    <source>
        <dbReference type="ARBA" id="ARBA00004141"/>
    </source>
</evidence>
<dbReference type="AlphaFoldDB" id="A0AAN8EW13"/>
<dbReference type="Gene3D" id="1.10.287.950">
    <property type="entry name" value="Methyl-accepting chemotaxis protein"/>
    <property type="match status" value="1"/>
</dbReference>
<dbReference type="PROSITE" id="PS50850">
    <property type="entry name" value="MFS"/>
    <property type="match status" value="1"/>
</dbReference>
<accession>A0AAN8EW13</accession>
<dbReference type="PROSITE" id="PS00217">
    <property type="entry name" value="SUGAR_TRANSPORT_2"/>
    <property type="match status" value="1"/>
</dbReference>
<comment type="caution">
    <text evidence="10">The sequence shown here is derived from an EMBL/GenBank/DDBJ whole genome shotgun (WGS) entry which is preliminary data.</text>
</comment>
<dbReference type="PANTHER" id="PTHR48022:SF73">
    <property type="entry name" value="METABOLITE TRANSPORT PROTEIN YDL199C-RELATED"/>
    <property type="match status" value="1"/>
</dbReference>
<comment type="similarity">
    <text evidence="2">Belongs to the major facilitator superfamily. Sugar transporter (TC 2.A.1.1) family.</text>
</comment>
<dbReference type="GO" id="GO:0016020">
    <property type="term" value="C:membrane"/>
    <property type="evidence" value="ECO:0007669"/>
    <property type="project" value="UniProtKB-SubCell"/>
</dbReference>
<dbReference type="PANTHER" id="PTHR48022">
    <property type="entry name" value="PLASTIDIC GLUCOSE TRANSPORTER 4"/>
    <property type="match status" value="1"/>
</dbReference>
<feature type="compositionally biased region" description="Polar residues" evidence="7">
    <location>
        <begin position="16"/>
        <end position="25"/>
    </location>
</feature>
<organism evidence="10 11">
    <name type="scientific">Knufia fluminis</name>
    <dbReference type="NCBI Taxonomy" id="191047"/>
    <lineage>
        <taxon>Eukaryota</taxon>
        <taxon>Fungi</taxon>
        <taxon>Dikarya</taxon>
        <taxon>Ascomycota</taxon>
        <taxon>Pezizomycotina</taxon>
        <taxon>Eurotiomycetes</taxon>
        <taxon>Chaetothyriomycetidae</taxon>
        <taxon>Chaetothyriales</taxon>
        <taxon>Trichomeriaceae</taxon>
        <taxon>Knufia</taxon>
    </lineage>
</organism>
<feature type="transmembrane region" description="Helical" evidence="8">
    <location>
        <begin position="911"/>
        <end position="935"/>
    </location>
</feature>
<dbReference type="InterPro" id="IPR020846">
    <property type="entry name" value="MFS_dom"/>
</dbReference>